<keyword evidence="3" id="KW-0378">Hydrolase</keyword>
<evidence type="ECO:0000256" key="3">
    <source>
        <dbReference type="ARBA" id="ARBA00022801"/>
    </source>
</evidence>
<evidence type="ECO:0000256" key="4">
    <source>
        <dbReference type="ARBA" id="ARBA00051722"/>
    </source>
</evidence>
<dbReference type="Proteomes" id="UP000886722">
    <property type="component" value="Unassembled WGS sequence"/>
</dbReference>
<dbReference type="AlphaFoldDB" id="A0A9D1GHG1"/>
<comment type="similarity">
    <text evidence="1">Belongs to the metallo-dependent hydrolases superfamily. CpsB/CapC family.</text>
</comment>
<name>A0A9D1GHG1_9BACT</name>
<reference evidence="5" key="1">
    <citation type="submission" date="2020-10" db="EMBL/GenBank/DDBJ databases">
        <authorList>
            <person name="Gilroy R."/>
        </authorList>
    </citation>
    <scope>NUCLEOTIDE SEQUENCE</scope>
    <source>
        <strain evidence="5">21143</strain>
    </source>
</reference>
<accession>A0A9D1GHG1</accession>
<dbReference type="EC" id="3.1.3.48" evidence="2"/>
<evidence type="ECO:0000256" key="1">
    <source>
        <dbReference type="ARBA" id="ARBA00005750"/>
    </source>
</evidence>
<comment type="catalytic activity">
    <reaction evidence="4">
        <text>O-phospho-L-tyrosyl-[protein] + H2O = L-tyrosyl-[protein] + phosphate</text>
        <dbReference type="Rhea" id="RHEA:10684"/>
        <dbReference type="Rhea" id="RHEA-COMP:10136"/>
        <dbReference type="Rhea" id="RHEA-COMP:20101"/>
        <dbReference type="ChEBI" id="CHEBI:15377"/>
        <dbReference type="ChEBI" id="CHEBI:43474"/>
        <dbReference type="ChEBI" id="CHEBI:46858"/>
        <dbReference type="ChEBI" id="CHEBI:61978"/>
        <dbReference type="EC" id="3.1.3.48"/>
    </reaction>
</comment>
<organism evidence="5 6">
    <name type="scientific">Candidatus Caccoplasma intestinavium</name>
    <dbReference type="NCBI Taxonomy" id="2840716"/>
    <lineage>
        <taxon>Bacteria</taxon>
        <taxon>Pseudomonadati</taxon>
        <taxon>Bacteroidota</taxon>
        <taxon>Bacteroidia</taxon>
        <taxon>Bacteroidales</taxon>
        <taxon>Bacteroidaceae</taxon>
        <taxon>Bacteroidaceae incertae sedis</taxon>
        <taxon>Candidatus Caccoplasma</taxon>
    </lineage>
</organism>
<evidence type="ECO:0000313" key="5">
    <source>
        <dbReference type="EMBL" id="HIT40234.1"/>
    </source>
</evidence>
<protein>
    <recommendedName>
        <fullName evidence="2">protein-tyrosine-phosphatase</fullName>
        <ecNumber evidence="2">3.1.3.48</ecNumber>
    </recommendedName>
</protein>
<dbReference type="GO" id="GO:0030145">
    <property type="term" value="F:manganese ion binding"/>
    <property type="evidence" value="ECO:0007669"/>
    <property type="project" value="InterPro"/>
</dbReference>
<proteinExistence type="inferred from homology"/>
<sequence length="247" mass="28781">MKWFYKEKAPSTLFYNTDLHAHVLPGIDDGSQNPESSIALLKALQSWGIKQIFATPHVIADTYENTKESINAAYNILEERMLQEGIEIKIRYSAEYRMDEHFRDLLKEGESAFIPLPGQRLLVENSFMQAPIDLDEMLFQLMLKGFQPVLAHPERYRYYHAHKEIYRHLHNNGCHFQVNLLSLAGYYGKEIKEIAWWLCKNEMIEFLGSDLHNLDQARAIGEWLATKEYHKAAEMLATIQNDQLATY</sequence>
<evidence type="ECO:0000313" key="6">
    <source>
        <dbReference type="Proteomes" id="UP000886722"/>
    </source>
</evidence>
<dbReference type="EMBL" id="DVKT01000069">
    <property type="protein sequence ID" value="HIT40234.1"/>
    <property type="molecule type" value="Genomic_DNA"/>
</dbReference>
<dbReference type="InterPro" id="IPR016195">
    <property type="entry name" value="Pol/histidinol_Pase-like"/>
</dbReference>
<reference evidence="5" key="2">
    <citation type="journal article" date="2021" name="PeerJ">
        <title>Extensive microbial diversity within the chicken gut microbiome revealed by metagenomics and culture.</title>
        <authorList>
            <person name="Gilroy R."/>
            <person name="Ravi A."/>
            <person name="Getino M."/>
            <person name="Pursley I."/>
            <person name="Horton D.L."/>
            <person name="Alikhan N.F."/>
            <person name="Baker D."/>
            <person name="Gharbi K."/>
            <person name="Hall N."/>
            <person name="Watson M."/>
            <person name="Adriaenssens E.M."/>
            <person name="Foster-Nyarko E."/>
            <person name="Jarju S."/>
            <person name="Secka A."/>
            <person name="Antonio M."/>
            <person name="Oren A."/>
            <person name="Chaudhuri R.R."/>
            <person name="La Ragione R."/>
            <person name="Hildebrand F."/>
            <person name="Pallen M.J."/>
        </authorList>
    </citation>
    <scope>NUCLEOTIDE SEQUENCE</scope>
    <source>
        <strain evidence="5">21143</strain>
    </source>
</reference>
<dbReference type="Gene3D" id="3.20.20.140">
    <property type="entry name" value="Metal-dependent hydrolases"/>
    <property type="match status" value="1"/>
</dbReference>
<evidence type="ECO:0000256" key="2">
    <source>
        <dbReference type="ARBA" id="ARBA00013064"/>
    </source>
</evidence>
<dbReference type="Pfam" id="PF19567">
    <property type="entry name" value="CpsB_CapC"/>
    <property type="match status" value="1"/>
</dbReference>
<dbReference type="PANTHER" id="PTHR39181:SF1">
    <property type="entry name" value="TYROSINE-PROTEIN PHOSPHATASE YWQE"/>
    <property type="match status" value="1"/>
</dbReference>
<dbReference type="InterPro" id="IPR016667">
    <property type="entry name" value="Caps_polysacc_synth_CpsB/CapC"/>
</dbReference>
<gene>
    <name evidence="5" type="ORF">IAD06_09405</name>
</gene>
<comment type="caution">
    <text evidence="5">The sequence shown here is derived from an EMBL/GenBank/DDBJ whole genome shotgun (WGS) entry which is preliminary data.</text>
</comment>
<dbReference type="GO" id="GO:0004725">
    <property type="term" value="F:protein tyrosine phosphatase activity"/>
    <property type="evidence" value="ECO:0007669"/>
    <property type="project" value="UniProtKB-EC"/>
</dbReference>
<dbReference type="SUPFAM" id="SSF89550">
    <property type="entry name" value="PHP domain-like"/>
    <property type="match status" value="1"/>
</dbReference>
<dbReference type="PIRSF" id="PIRSF016557">
    <property type="entry name" value="Caps_synth_CpsB"/>
    <property type="match status" value="1"/>
</dbReference>
<dbReference type="PANTHER" id="PTHR39181">
    <property type="entry name" value="TYROSINE-PROTEIN PHOSPHATASE YWQE"/>
    <property type="match status" value="1"/>
</dbReference>